<dbReference type="InterPro" id="IPR001638">
    <property type="entry name" value="Solute-binding_3/MltF_N"/>
</dbReference>
<accession>G8RJC8</accession>
<dbReference type="EMBL" id="CP003169">
    <property type="protein sequence ID" value="AEV73498.1"/>
    <property type="molecule type" value="Genomic_DNA"/>
</dbReference>
<dbReference type="PANTHER" id="PTHR30024:SF48">
    <property type="entry name" value="ABC TRANSPORTER SUBSTRATE-BINDING PROTEIN"/>
    <property type="match status" value="1"/>
</dbReference>
<feature type="domain" description="Solute-binding protein family 3/N-terminal" evidence="7">
    <location>
        <begin position="40"/>
        <end position="255"/>
    </location>
</feature>
<evidence type="ECO:0000256" key="1">
    <source>
        <dbReference type="ARBA" id="ARBA00010742"/>
    </source>
</evidence>
<dbReference type="FunFam" id="3.40.190.10:FF:000050">
    <property type="entry name" value="Sulfonate ABC transporter substrate-binding protein"/>
    <property type="match status" value="1"/>
</dbReference>
<keyword evidence="3 6" id="KW-0732">Signal</keyword>
<dbReference type="NCBIfam" id="TIGR01728">
    <property type="entry name" value="SsuA_fam"/>
    <property type="match status" value="1"/>
</dbReference>
<dbReference type="Proteomes" id="UP000005442">
    <property type="component" value="Chromosome"/>
</dbReference>
<dbReference type="OrthoDB" id="506623at2"/>
<proteinExistence type="inferred from homology"/>
<dbReference type="Pfam" id="PF13379">
    <property type="entry name" value="NMT1_2"/>
    <property type="match status" value="1"/>
</dbReference>
<dbReference type="KEGG" id="mrh:MycrhN_2943"/>
<dbReference type="SMART" id="SM00062">
    <property type="entry name" value="PBPb"/>
    <property type="match status" value="1"/>
</dbReference>
<dbReference type="GO" id="GO:0016020">
    <property type="term" value="C:membrane"/>
    <property type="evidence" value="ECO:0007669"/>
    <property type="project" value="InterPro"/>
</dbReference>
<dbReference type="HOGENOM" id="CLU_028871_2_1_11"/>
<evidence type="ECO:0000256" key="6">
    <source>
        <dbReference type="SAM" id="SignalP"/>
    </source>
</evidence>
<evidence type="ECO:0000256" key="4">
    <source>
        <dbReference type="ARBA" id="ARBA00055538"/>
    </source>
</evidence>
<keyword evidence="2" id="KW-0813">Transport</keyword>
<dbReference type="PANTHER" id="PTHR30024">
    <property type="entry name" value="ALIPHATIC SULFONATES-BINDING PROTEIN-RELATED"/>
    <property type="match status" value="1"/>
</dbReference>
<evidence type="ECO:0000313" key="8">
    <source>
        <dbReference type="EMBL" id="AEV73498.1"/>
    </source>
</evidence>
<dbReference type="STRING" id="710685.MycrhN_2943"/>
<comment type="function">
    <text evidence="4">Part of a binding-protein-dependent transport system for aliphatic sulfonates. Putative binding protein.</text>
</comment>
<dbReference type="RefSeq" id="WP_014211280.1">
    <property type="nucleotide sequence ID" value="NC_016604.1"/>
</dbReference>
<dbReference type="InterPro" id="IPR010067">
    <property type="entry name" value="ABC_SsuA_sub-bd"/>
</dbReference>
<dbReference type="Gene3D" id="3.40.190.10">
    <property type="entry name" value="Periplasmic binding protein-like II"/>
    <property type="match status" value="2"/>
</dbReference>
<dbReference type="AlphaFoldDB" id="G8RJC8"/>
<evidence type="ECO:0000256" key="3">
    <source>
        <dbReference type="ARBA" id="ARBA00022729"/>
    </source>
</evidence>
<protein>
    <recommendedName>
        <fullName evidence="5">Putative aliphatic sulfonates-binding protein</fullName>
    </recommendedName>
</protein>
<sequence length="325" mass="33814">MKRTRTAAIALVAAASLALSACGSDDSPKGDKPVDLGSVTLTVGDQKGVALEPLLRAAGQLDNVPYKIEFSNFTSGPPLVEAASAGGIDLGQVGNTPPIFGLAAKANIKIVGALSATAKGDAILVGKDSTIASVADLKDKRVAVAKGTSANANLLLNLKRAGLTVSDIAPVYLQPGDGYTALTRGDVQAWAVWDPYTALAEQEEGAKLIATAEQASNAFNFWVASADTLDDRGKVAAIKDFLRRYAEATAWSAKNIDAWSTEYAELTQISAAASKVTLTRSIKRPIPLTEAVIASEQELADAFTEAKAIPGKVEFADAVDEQFHG</sequence>
<evidence type="ECO:0000256" key="2">
    <source>
        <dbReference type="ARBA" id="ARBA00022448"/>
    </source>
</evidence>
<dbReference type="GO" id="GO:0042626">
    <property type="term" value="F:ATPase-coupled transmembrane transporter activity"/>
    <property type="evidence" value="ECO:0007669"/>
    <property type="project" value="InterPro"/>
</dbReference>
<keyword evidence="9" id="KW-1185">Reference proteome</keyword>
<comment type="similarity">
    <text evidence="1">Belongs to the bacterial solute-binding protein SsuA/TauA family.</text>
</comment>
<reference evidence="8 9" key="1">
    <citation type="submission" date="2011-12" db="EMBL/GenBank/DDBJ databases">
        <title>Complete sequence of Mycobacterium rhodesiae NBB3.</title>
        <authorList>
            <consortium name="US DOE Joint Genome Institute"/>
            <person name="Lucas S."/>
            <person name="Han J."/>
            <person name="Lapidus A."/>
            <person name="Cheng J.-F."/>
            <person name="Goodwin L."/>
            <person name="Pitluck S."/>
            <person name="Peters L."/>
            <person name="Mikhailova N."/>
            <person name="Gu W."/>
            <person name="Detter J.C."/>
            <person name="Han C."/>
            <person name="Tapia R."/>
            <person name="Land M."/>
            <person name="Hauser L."/>
            <person name="Kyrpides N."/>
            <person name="Ivanova N."/>
            <person name="Pagani I."/>
            <person name="Mattes T."/>
            <person name="Holmes A."/>
            <person name="Rutledge P."/>
            <person name="Paulsen I."/>
            <person name="Coleman N."/>
            <person name="Woyke T."/>
        </authorList>
    </citation>
    <scope>NUCLEOTIDE SEQUENCE [LARGE SCALE GENOMIC DNA]</scope>
    <source>
        <strain evidence="8 9">NBB3</strain>
    </source>
</reference>
<gene>
    <name evidence="8" type="ordered locus">MycrhN_2943</name>
</gene>
<evidence type="ECO:0000313" key="9">
    <source>
        <dbReference type="Proteomes" id="UP000005442"/>
    </source>
</evidence>
<evidence type="ECO:0000259" key="7">
    <source>
        <dbReference type="SMART" id="SM00062"/>
    </source>
</evidence>
<evidence type="ECO:0000256" key="5">
    <source>
        <dbReference type="ARBA" id="ARBA00070228"/>
    </source>
</evidence>
<dbReference type="PROSITE" id="PS51257">
    <property type="entry name" value="PROKAR_LIPOPROTEIN"/>
    <property type="match status" value="1"/>
</dbReference>
<organism evidence="8 9">
    <name type="scientific">Mycolicibacterium rhodesiae (strain NBB3)</name>
    <name type="common">Mycobacterium rhodesiae</name>
    <dbReference type="NCBI Taxonomy" id="710685"/>
    <lineage>
        <taxon>Bacteria</taxon>
        <taxon>Bacillati</taxon>
        <taxon>Actinomycetota</taxon>
        <taxon>Actinomycetes</taxon>
        <taxon>Mycobacteriales</taxon>
        <taxon>Mycobacteriaceae</taxon>
        <taxon>Mycolicibacterium</taxon>
    </lineage>
</organism>
<feature type="signal peptide" evidence="6">
    <location>
        <begin position="1"/>
        <end position="23"/>
    </location>
</feature>
<dbReference type="PATRIC" id="fig|710685.3.peg.2935"/>
<name>G8RJC8_MYCRN</name>
<dbReference type="SUPFAM" id="SSF53850">
    <property type="entry name" value="Periplasmic binding protein-like II"/>
    <property type="match status" value="1"/>
</dbReference>
<dbReference type="CDD" id="cd13558">
    <property type="entry name" value="PBP2_SsuA_like_2"/>
    <property type="match status" value="1"/>
</dbReference>
<feature type="chain" id="PRO_5038585233" description="Putative aliphatic sulfonates-binding protein" evidence="6">
    <location>
        <begin position="24"/>
        <end position="325"/>
    </location>
</feature>
<dbReference type="eggNOG" id="COG0715">
    <property type="taxonomic scope" value="Bacteria"/>
</dbReference>